<evidence type="ECO:0000256" key="6">
    <source>
        <dbReference type="ARBA" id="ARBA00023242"/>
    </source>
</evidence>
<dbReference type="SUPFAM" id="SSF46689">
    <property type="entry name" value="Homeodomain-like"/>
    <property type="match status" value="1"/>
</dbReference>
<evidence type="ECO:0000259" key="8">
    <source>
        <dbReference type="PROSITE" id="PS51294"/>
    </source>
</evidence>
<evidence type="ECO:0000313" key="9">
    <source>
        <dbReference type="EMBL" id="ACG27552.1"/>
    </source>
</evidence>
<dbReference type="CDD" id="cd00167">
    <property type="entry name" value="SANT"/>
    <property type="match status" value="2"/>
</dbReference>
<name>B6SRR9_MAIZE</name>
<keyword evidence="2" id="KW-0677">Repeat</keyword>
<organism evidence="9">
    <name type="scientific">Zea mays</name>
    <name type="common">Maize</name>
    <dbReference type="NCBI Taxonomy" id="4577"/>
    <lineage>
        <taxon>Eukaryota</taxon>
        <taxon>Viridiplantae</taxon>
        <taxon>Streptophyta</taxon>
        <taxon>Embryophyta</taxon>
        <taxon>Tracheophyta</taxon>
        <taxon>Spermatophyta</taxon>
        <taxon>Magnoliopsida</taxon>
        <taxon>Liliopsida</taxon>
        <taxon>Poales</taxon>
        <taxon>Poaceae</taxon>
        <taxon>PACMAD clade</taxon>
        <taxon>Panicoideae</taxon>
        <taxon>Andropogonodae</taxon>
        <taxon>Andropogoneae</taxon>
        <taxon>Tripsacinae</taxon>
        <taxon>Zea</taxon>
    </lineage>
</organism>
<feature type="domain" description="Myb-like" evidence="7">
    <location>
        <begin position="9"/>
        <end position="61"/>
    </location>
</feature>
<protein>
    <submittedName>
        <fullName evidence="9">Myb-related protein Hv33</fullName>
    </submittedName>
</protein>
<dbReference type="AlphaFoldDB" id="B6SRR9"/>
<dbReference type="PANTHER" id="PTHR47997">
    <property type="entry name" value="MYB DOMAIN PROTEIN 55"/>
    <property type="match status" value="1"/>
</dbReference>
<dbReference type="EMBL" id="EU955434">
    <property type="protein sequence ID" value="ACG27552.1"/>
    <property type="molecule type" value="mRNA"/>
</dbReference>
<feature type="domain" description="HTH myb-type" evidence="8">
    <location>
        <begin position="62"/>
        <end position="116"/>
    </location>
</feature>
<evidence type="ECO:0000259" key="7">
    <source>
        <dbReference type="PROSITE" id="PS50090"/>
    </source>
</evidence>
<proteinExistence type="evidence at transcript level"/>
<dbReference type="InterPro" id="IPR051953">
    <property type="entry name" value="Plant_SW-associated_TFs"/>
</dbReference>
<dbReference type="InterPro" id="IPR001005">
    <property type="entry name" value="SANT/Myb"/>
</dbReference>
<dbReference type="PROSITE" id="PS51294">
    <property type="entry name" value="HTH_MYB"/>
    <property type="match status" value="2"/>
</dbReference>
<dbReference type="PANTHER" id="PTHR47997:SF2">
    <property type="entry name" value="MYB-LIKE DNA-BINDING DOMAIN CONTAINING PROTEIN"/>
    <property type="match status" value="1"/>
</dbReference>
<keyword evidence="3" id="KW-0805">Transcription regulation</keyword>
<reference evidence="9" key="1">
    <citation type="journal article" date="2009" name="Plant Mol. Biol.">
        <title>Insights into corn genes derived from large-scale cDNA sequencing.</title>
        <authorList>
            <person name="Alexandrov N.N."/>
            <person name="Brover V.V."/>
            <person name="Freidin S."/>
            <person name="Troukhan M.E."/>
            <person name="Tatarinova T.V."/>
            <person name="Zhang H."/>
            <person name="Swaller T.J."/>
            <person name="Lu Y.P."/>
            <person name="Bouck J."/>
            <person name="Flavell R.B."/>
            <person name="Feldmann K.A."/>
        </authorList>
    </citation>
    <scope>NUCLEOTIDE SEQUENCE</scope>
</reference>
<feature type="domain" description="HTH myb-type" evidence="8">
    <location>
        <begin position="9"/>
        <end position="61"/>
    </location>
</feature>
<dbReference type="InterPro" id="IPR017930">
    <property type="entry name" value="Myb_dom"/>
</dbReference>
<dbReference type="FunFam" id="1.10.10.60:FF:000158">
    <property type="entry name" value="MYB transcription factor"/>
    <property type="match status" value="1"/>
</dbReference>
<dbReference type="GO" id="GO:0003677">
    <property type="term" value="F:DNA binding"/>
    <property type="evidence" value="ECO:0007669"/>
    <property type="project" value="UniProtKB-KW"/>
</dbReference>
<sequence length="337" mass="36258">MAKQSCCHKKKLRRGLWSPEEDEKLMNHIAKYGHGCWSSVPKLAGLDRCGKSCRLRWINYLRPDLKRGTFSQEEEDLIIHLHSLLGNKWSQIAAQLPGRTDNEVKNFWNSYIKKRLRERGIDPATHQPLAEPAAATAAAAVTTTTTVSRRSVFGDVDLIPTTATTTIHQAPPPSFEGGSMLDGVKLAVELDWPVAGDGVTSRPCYLQGGCFDMDALQQHCGSMSIPPAPVVPSASASSSTLTSMAEAEHCSTNNVAAGGNLPWLDLGANAVAGAGGHVVGSCYAGALDELRWLEYFDSAFQAAESQQGALQPGQCVYGGKDDVPVHFDVHGGLSNWC</sequence>
<comment type="subcellular location">
    <subcellularLocation>
        <location evidence="1">Nucleus</location>
    </subcellularLocation>
</comment>
<dbReference type="SMART" id="SM00717">
    <property type="entry name" value="SANT"/>
    <property type="match status" value="2"/>
</dbReference>
<evidence type="ECO:0000256" key="5">
    <source>
        <dbReference type="ARBA" id="ARBA00023163"/>
    </source>
</evidence>
<dbReference type="Pfam" id="PF00249">
    <property type="entry name" value="Myb_DNA-binding"/>
    <property type="match status" value="2"/>
</dbReference>
<keyword evidence="4" id="KW-0238">DNA-binding</keyword>
<dbReference type="InterPro" id="IPR009057">
    <property type="entry name" value="Homeodomain-like_sf"/>
</dbReference>
<keyword evidence="5" id="KW-0804">Transcription</keyword>
<accession>B6SRR9</accession>
<dbReference type="PROSITE" id="PS50090">
    <property type="entry name" value="MYB_LIKE"/>
    <property type="match status" value="2"/>
</dbReference>
<feature type="domain" description="Myb-like" evidence="7">
    <location>
        <begin position="62"/>
        <end position="112"/>
    </location>
</feature>
<evidence type="ECO:0000256" key="3">
    <source>
        <dbReference type="ARBA" id="ARBA00023015"/>
    </source>
</evidence>
<dbReference type="GO" id="GO:0005634">
    <property type="term" value="C:nucleus"/>
    <property type="evidence" value="ECO:0007669"/>
    <property type="project" value="UniProtKB-SubCell"/>
</dbReference>
<evidence type="ECO:0000256" key="4">
    <source>
        <dbReference type="ARBA" id="ARBA00023125"/>
    </source>
</evidence>
<dbReference type="ExpressionAtlas" id="B6SRR9">
    <property type="expression patterns" value="baseline and differential"/>
</dbReference>
<evidence type="ECO:0000256" key="2">
    <source>
        <dbReference type="ARBA" id="ARBA00022737"/>
    </source>
</evidence>
<dbReference type="Gene3D" id="1.10.10.60">
    <property type="entry name" value="Homeodomain-like"/>
    <property type="match status" value="2"/>
</dbReference>
<dbReference type="FunFam" id="1.10.10.60:FF:000268">
    <property type="entry name" value="Transcription factor MYB86"/>
    <property type="match status" value="1"/>
</dbReference>
<evidence type="ECO:0000256" key="1">
    <source>
        <dbReference type="ARBA" id="ARBA00004123"/>
    </source>
</evidence>
<keyword evidence="6" id="KW-0539">Nucleus</keyword>